<evidence type="ECO:0000313" key="8">
    <source>
        <dbReference type="Proteomes" id="UP001157911"/>
    </source>
</evidence>
<feature type="transmembrane region" description="Helical" evidence="5">
    <location>
        <begin position="363"/>
        <end position="383"/>
    </location>
</feature>
<dbReference type="InterPro" id="IPR007016">
    <property type="entry name" value="O-antigen_ligase-rel_domated"/>
</dbReference>
<gene>
    <name evidence="7" type="ORF">SAMN06265339_1613</name>
</gene>
<dbReference type="PANTHER" id="PTHR37422:SF13">
    <property type="entry name" value="LIPOPOLYSACCHARIDE BIOSYNTHESIS PROTEIN PA4999-RELATED"/>
    <property type="match status" value="1"/>
</dbReference>
<feature type="transmembrane region" description="Helical" evidence="5">
    <location>
        <begin position="12"/>
        <end position="45"/>
    </location>
</feature>
<sequence length="418" mass="47978">MKERFKSIGEKLIFLSAIIFSISLPTSIALDNVAAGIGILGLLIYLLSKVQFPLPPIKPLLFFTIPEFISSLFNVEMLKKLTKYTDINHHLVSYFISFKVFLKENSNLLLTLLSISTIVSSLILAFEAFTHQSIRHFNIHALHLFSSPTRPRGFLNNPLTEAGVLYLLFLLFTFLSFKENRKLYPLTAIFSLIGIILTQSRSYWLGCGLFFFLLFFYSLKKHKKISIVIALLSLLSIGLVTTIPSLKHRLESIDNVKTNASNIDRLTIWNSYLKAFKYEYSPLQLLIGAGEKGKQLAAKHLEESFKEIYKRTESKEKELAHFHRGETHNIYLKFLAKYGILGLLGYLLFWLYILYFNFKFSKILPPLSIISFGYLGFMLAGFFENNFTDAEIQFTLFFLLGFNFAVIKKLKDNLPSTQ</sequence>
<dbReference type="Proteomes" id="UP001157911">
    <property type="component" value="Unassembled WGS sequence"/>
</dbReference>
<feature type="transmembrane region" description="Helical" evidence="5">
    <location>
        <begin position="108"/>
        <end position="129"/>
    </location>
</feature>
<evidence type="ECO:0000256" key="1">
    <source>
        <dbReference type="ARBA" id="ARBA00004141"/>
    </source>
</evidence>
<feature type="transmembrane region" description="Helical" evidence="5">
    <location>
        <begin position="390"/>
        <end position="407"/>
    </location>
</feature>
<organism evidence="7 8">
    <name type="scientific">Desulfurobacterium pacificum</name>
    <dbReference type="NCBI Taxonomy" id="240166"/>
    <lineage>
        <taxon>Bacteria</taxon>
        <taxon>Pseudomonadati</taxon>
        <taxon>Aquificota</taxon>
        <taxon>Aquificia</taxon>
        <taxon>Desulfurobacteriales</taxon>
        <taxon>Desulfurobacteriaceae</taxon>
        <taxon>Desulfurobacterium</taxon>
    </lineage>
</organism>
<dbReference type="EMBL" id="FXUB01000006">
    <property type="protein sequence ID" value="SMP18722.1"/>
    <property type="molecule type" value="Genomic_DNA"/>
</dbReference>
<comment type="subcellular location">
    <subcellularLocation>
        <location evidence="1">Membrane</location>
        <topology evidence="1">Multi-pass membrane protein</topology>
    </subcellularLocation>
</comment>
<evidence type="ECO:0000256" key="3">
    <source>
        <dbReference type="ARBA" id="ARBA00022989"/>
    </source>
</evidence>
<dbReference type="InterPro" id="IPR051533">
    <property type="entry name" value="WaaL-like"/>
</dbReference>
<feature type="transmembrane region" description="Helical" evidence="5">
    <location>
        <begin position="225"/>
        <end position="243"/>
    </location>
</feature>
<evidence type="ECO:0000256" key="5">
    <source>
        <dbReference type="SAM" id="Phobius"/>
    </source>
</evidence>
<dbReference type="PANTHER" id="PTHR37422">
    <property type="entry name" value="TEICHURONIC ACID BIOSYNTHESIS PROTEIN TUAE"/>
    <property type="match status" value="1"/>
</dbReference>
<feature type="transmembrane region" description="Helical" evidence="5">
    <location>
        <begin position="338"/>
        <end position="357"/>
    </location>
</feature>
<comment type="caution">
    <text evidence="7">The sequence shown here is derived from an EMBL/GenBank/DDBJ whole genome shotgun (WGS) entry which is preliminary data.</text>
</comment>
<proteinExistence type="predicted"/>
<evidence type="ECO:0000259" key="6">
    <source>
        <dbReference type="Pfam" id="PF04932"/>
    </source>
</evidence>
<dbReference type="GO" id="GO:0016874">
    <property type="term" value="F:ligase activity"/>
    <property type="evidence" value="ECO:0007669"/>
    <property type="project" value="UniProtKB-KW"/>
</dbReference>
<keyword evidence="4 5" id="KW-0472">Membrane</keyword>
<keyword evidence="3 5" id="KW-1133">Transmembrane helix</keyword>
<accession>A0ABY1NXR5</accession>
<evidence type="ECO:0000313" key="7">
    <source>
        <dbReference type="EMBL" id="SMP18722.1"/>
    </source>
</evidence>
<evidence type="ECO:0000256" key="4">
    <source>
        <dbReference type="ARBA" id="ARBA00023136"/>
    </source>
</evidence>
<protein>
    <submittedName>
        <fullName evidence="7">O-antigen ligase</fullName>
    </submittedName>
</protein>
<keyword evidence="2 5" id="KW-0812">Transmembrane</keyword>
<feature type="domain" description="O-antigen ligase-related" evidence="6">
    <location>
        <begin position="187"/>
        <end position="347"/>
    </location>
</feature>
<feature type="transmembrane region" description="Helical" evidence="5">
    <location>
        <begin position="203"/>
        <end position="219"/>
    </location>
</feature>
<evidence type="ECO:0000256" key="2">
    <source>
        <dbReference type="ARBA" id="ARBA00022692"/>
    </source>
</evidence>
<dbReference type="Pfam" id="PF04932">
    <property type="entry name" value="Wzy_C"/>
    <property type="match status" value="1"/>
</dbReference>
<keyword evidence="8" id="KW-1185">Reference proteome</keyword>
<name>A0ABY1NXR5_9BACT</name>
<dbReference type="RefSeq" id="WP_283401052.1">
    <property type="nucleotide sequence ID" value="NZ_FXUB01000006.1"/>
</dbReference>
<feature type="transmembrane region" description="Helical" evidence="5">
    <location>
        <begin position="159"/>
        <end position="177"/>
    </location>
</feature>
<keyword evidence="7" id="KW-0436">Ligase</keyword>
<reference evidence="7 8" key="1">
    <citation type="submission" date="2017-05" db="EMBL/GenBank/DDBJ databases">
        <authorList>
            <person name="Varghese N."/>
            <person name="Submissions S."/>
        </authorList>
    </citation>
    <scope>NUCLEOTIDE SEQUENCE [LARGE SCALE GENOMIC DNA]</scope>
    <source>
        <strain evidence="7 8">DSM 15522</strain>
    </source>
</reference>